<accession>A0ABV4BH15</accession>
<sequence>MPGTLIARPLLLAALIAAAPMIQADERIEHFEGLPSETLEQALQNLSEYNRRLAAALDQGELTAADLAKIHELTYTLENALERIHADVGALAETLEEVHLASEADDRDTVITKGRAYLSTARVLVD</sequence>
<reference evidence="2 3" key="1">
    <citation type="submission" date="2024-05" db="EMBL/GenBank/DDBJ databases">
        <title>Genome Sequence and Characterization of the New Strain Purple Sulfur Bacterium of Genus Thioalkalicoccus.</title>
        <authorList>
            <person name="Bryantseva I.A."/>
            <person name="Kyndt J.A."/>
            <person name="Imhoff J.F."/>
        </authorList>
    </citation>
    <scope>NUCLEOTIDE SEQUENCE [LARGE SCALE GENOMIC DNA]</scope>
    <source>
        <strain evidence="2 3">Um2</strain>
    </source>
</reference>
<evidence type="ECO:0000256" key="1">
    <source>
        <dbReference type="SAM" id="SignalP"/>
    </source>
</evidence>
<gene>
    <name evidence="2" type="ORF">ABC977_14000</name>
</gene>
<keyword evidence="3" id="KW-1185">Reference proteome</keyword>
<organism evidence="2 3">
    <name type="scientific">Thioalkalicoccus limnaeus</name>
    <dbReference type="NCBI Taxonomy" id="120681"/>
    <lineage>
        <taxon>Bacteria</taxon>
        <taxon>Pseudomonadati</taxon>
        <taxon>Pseudomonadota</taxon>
        <taxon>Gammaproteobacteria</taxon>
        <taxon>Chromatiales</taxon>
        <taxon>Chromatiaceae</taxon>
        <taxon>Thioalkalicoccus</taxon>
    </lineage>
</organism>
<feature type="signal peptide" evidence="1">
    <location>
        <begin position="1"/>
        <end position="24"/>
    </location>
</feature>
<feature type="chain" id="PRO_5045690021" evidence="1">
    <location>
        <begin position="25"/>
        <end position="126"/>
    </location>
</feature>
<evidence type="ECO:0000313" key="2">
    <source>
        <dbReference type="EMBL" id="MEY6433515.1"/>
    </source>
</evidence>
<dbReference type="EMBL" id="JBDKXB010000023">
    <property type="protein sequence ID" value="MEY6433515.1"/>
    <property type="molecule type" value="Genomic_DNA"/>
</dbReference>
<name>A0ABV4BH15_9GAMM</name>
<keyword evidence="1" id="KW-0732">Signal</keyword>
<dbReference type="InterPro" id="IPR046634">
    <property type="entry name" value="DUF6746"/>
</dbReference>
<dbReference type="Pfam" id="PF20531">
    <property type="entry name" value="DUF6746"/>
    <property type="match status" value="1"/>
</dbReference>
<dbReference type="RefSeq" id="WP_369667901.1">
    <property type="nucleotide sequence ID" value="NZ_JBDKXB010000023.1"/>
</dbReference>
<evidence type="ECO:0000313" key="3">
    <source>
        <dbReference type="Proteomes" id="UP001564408"/>
    </source>
</evidence>
<comment type="caution">
    <text evidence="2">The sequence shown here is derived from an EMBL/GenBank/DDBJ whole genome shotgun (WGS) entry which is preliminary data.</text>
</comment>
<protein>
    <submittedName>
        <fullName evidence="2">DUF6746 family protein</fullName>
    </submittedName>
</protein>
<dbReference type="Proteomes" id="UP001564408">
    <property type="component" value="Unassembled WGS sequence"/>
</dbReference>
<proteinExistence type="predicted"/>